<comment type="subcellular location">
    <subcellularLocation>
        <location evidence="1">Cell membrane</location>
        <topology evidence="1">Multi-pass membrane protein</topology>
    </subcellularLocation>
</comment>
<feature type="transmembrane region" description="Helical" evidence="12">
    <location>
        <begin position="418"/>
        <end position="439"/>
    </location>
</feature>
<dbReference type="InterPro" id="IPR001996">
    <property type="entry name" value="PTS_IIB_1"/>
</dbReference>
<dbReference type="InterPro" id="IPR011297">
    <property type="entry name" value="PTS_IIABC_b_glu"/>
</dbReference>
<dbReference type="NCBIfam" id="TIGR01995">
    <property type="entry name" value="PTS-II-ABC-beta"/>
    <property type="match status" value="1"/>
</dbReference>
<keyword evidence="17" id="KW-1185">Reference proteome</keyword>
<keyword evidence="6" id="KW-0598">Phosphotransferase system</keyword>
<feature type="transmembrane region" description="Helical" evidence="12">
    <location>
        <begin position="141"/>
        <end position="164"/>
    </location>
</feature>
<gene>
    <name evidence="16" type="ORF">H9660_00285</name>
</gene>
<dbReference type="Gene3D" id="3.30.1360.60">
    <property type="entry name" value="Glucose permease domain IIB"/>
    <property type="match status" value="1"/>
</dbReference>
<evidence type="ECO:0000256" key="11">
    <source>
        <dbReference type="PROSITE-ProRule" id="PRU00421"/>
    </source>
</evidence>
<keyword evidence="9 12" id="KW-1133">Transmembrane helix</keyword>
<feature type="domain" description="PTS EIIB type-1" evidence="14">
    <location>
        <begin position="4"/>
        <end position="86"/>
    </location>
</feature>
<keyword evidence="3" id="KW-1003">Cell membrane</keyword>
<dbReference type="Proteomes" id="UP000640335">
    <property type="component" value="Unassembled WGS sequence"/>
</dbReference>
<feature type="transmembrane region" description="Helical" evidence="12">
    <location>
        <begin position="208"/>
        <end position="225"/>
    </location>
</feature>
<reference evidence="16 17" key="1">
    <citation type="submission" date="2020-08" db="EMBL/GenBank/DDBJ databases">
        <title>A Genomic Blueprint of the Chicken Gut Microbiome.</title>
        <authorList>
            <person name="Gilroy R."/>
            <person name="Ravi A."/>
            <person name="Getino M."/>
            <person name="Pursley I."/>
            <person name="Horton D.L."/>
            <person name="Alikhan N.-F."/>
            <person name="Baker D."/>
            <person name="Gharbi K."/>
            <person name="Hall N."/>
            <person name="Watson M."/>
            <person name="Adriaenssens E.M."/>
            <person name="Foster-Nyarko E."/>
            <person name="Jarju S."/>
            <person name="Secka A."/>
            <person name="Antonio M."/>
            <person name="Oren A."/>
            <person name="Chaudhuri R."/>
            <person name="La Ragione R.M."/>
            <person name="Hildebrand F."/>
            <person name="Pallen M.J."/>
        </authorList>
    </citation>
    <scope>NUCLEOTIDE SEQUENCE [LARGE SCALE GENOMIC DNA]</scope>
    <source>
        <strain evidence="16 17">Sa3CUN1</strain>
    </source>
</reference>
<dbReference type="PROSITE" id="PS00371">
    <property type="entry name" value="PTS_EIIA_TYPE_1_HIS"/>
    <property type="match status" value="1"/>
</dbReference>
<dbReference type="InterPro" id="IPR018113">
    <property type="entry name" value="PTrfase_EIIB_Cys"/>
</dbReference>
<dbReference type="Gene3D" id="2.70.70.10">
    <property type="entry name" value="Glucose Permease (Domain IIA)"/>
    <property type="match status" value="1"/>
</dbReference>
<sequence>MKFEKEAEEIIKLVGGKDNIVSLVHCATRLRFKLKNTSIPNKAELEKMKDVLSVVNSGGQYQVVIGNKVSDYFATIIKKLGLNESSSTEKGEKVSIISMIFETISGAFSPLIPALAGAGMVKALLTVLTSFGLMSDTTSTYAILSAAGNGVFYLLPVFLGITLAKKLGANMFVGGAIGAALLDPSYTALIGAEGIVDFLGVNVKPIDYASSVFPIFVSIFIYYWVDKLLKKIILKDLQLFLVPMFALLIMVPLTVILFGPFGTNVGNIISNSVMWLIERSNLLAGIVLGAGMPFLAIFGLHWGFTPITLQNLNTTGGDPIEGAAVAAVFAQIGIALGLFLKSKKHTQLRSLTGSTSITGILAGVTEPIIYGVILKYRRTIPILAIAGGIGGAICGAFGVTCNAYVFHNIFSAPVYTPFLGYVLGVGTALVIGTILAYFFGLSDEEIKEMEEESKNSVKENMEKELNLEGSKDEKEVEELVSPIKGEQINLSEVDDEVFSSGAVGAGLGIIPEVGEVISPVNGTVTTIFPTKHAIGIVSESGAEILIHIGLNTVELDGKYYEVHINSGDKVVKGQKLVSFDIEGIKSEGYSTVTPVLVTNTSDLKDVIVIENKSINKGNTIIKVVH</sequence>
<evidence type="ECO:0000256" key="7">
    <source>
        <dbReference type="ARBA" id="ARBA00022692"/>
    </source>
</evidence>
<evidence type="ECO:0000259" key="13">
    <source>
        <dbReference type="PROSITE" id="PS51093"/>
    </source>
</evidence>
<evidence type="ECO:0000259" key="15">
    <source>
        <dbReference type="PROSITE" id="PS51103"/>
    </source>
</evidence>
<evidence type="ECO:0000313" key="16">
    <source>
        <dbReference type="EMBL" id="MBD7913574.1"/>
    </source>
</evidence>
<name>A0ABR8PZH8_9CLOT</name>
<keyword evidence="10 12" id="KW-0472">Membrane</keyword>
<dbReference type="PANTHER" id="PTHR30175">
    <property type="entry name" value="PHOSPHOTRANSFERASE SYSTEM TRANSPORT PROTEIN"/>
    <property type="match status" value="1"/>
</dbReference>
<dbReference type="Pfam" id="PF02378">
    <property type="entry name" value="PTS_EIIC"/>
    <property type="match status" value="1"/>
</dbReference>
<evidence type="ECO:0000256" key="3">
    <source>
        <dbReference type="ARBA" id="ARBA00022475"/>
    </source>
</evidence>
<keyword evidence="5" id="KW-0808">Transferase</keyword>
<feature type="domain" description="PTS EIIC type-1" evidence="15">
    <location>
        <begin position="102"/>
        <end position="453"/>
    </location>
</feature>
<dbReference type="InterPro" id="IPR003352">
    <property type="entry name" value="PTS_EIIC"/>
</dbReference>
<dbReference type="RefSeq" id="WP_191747344.1">
    <property type="nucleotide sequence ID" value="NZ_JACSQZ010000001.1"/>
</dbReference>
<dbReference type="Pfam" id="PF00358">
    <property type="entry name" value="PTS_EIIA_1"/>
    <property type="match status" value="1"/>
</dbReference>
<dbReference type="PROSITE" id="PS51103">
    <property type="entry name" value="PTS_EIIC_TYPE_1"/>
    <property type="match status" value="1"/>
</dbReference>
<accession>A0ABR8PZH8</accession>
<proteinExistence type="predicted"/>
<organism evidence="16 17">
    <name type="scientific">Clostridium gallinarum</name>
    <dbReference type="NCBI Taxonomy" id="2762246"/>
    <lineage>
        <taxon>Bacteria</taxon>
        <taxon>Bacillati</taxon>
        <taxon>Bacillota</taxon>
        <taxon>Clostridia</taxon>
        <taxon>Eubacteriales</taxon>
        <taxon>Clostridiaceae</taxon>
        <taxon>Clostridium</taxon>
    </lineage>
</organism>
<dbReference type="InterPro" id="IPR013013">
    <property type="entry name" value="PTS_EIIC_1"/>
</dbReference>
<feature type="domain" description="PTS EIIA type-1" evidence="13">
    <location>
        <begin position="495"/>
        <end position="599"/>
    </location>
</feature>
<evidence type="ECO:0000256" key="10">
    <source>
        <dbReference type="ARBA" id="ARBA00023136"/>
    </source>
</evidence>
<dbReference type="SUPFAM" id="SSF51261">
    <property type="entry name" value="Duplicated hybrid motif"/>
    <property type="match status" value="1"/>
</dbReference>
<dbReference type="NCBIfam" id="TIGR00830">
    <property type="entry name" value="PTBA"/>
    <property type="match status" value="1"/>
</dbReference>
<evidence type="ECO:0000256" key="6">
    <source>
        <dbReference type="ARBA" id="ARBA00022683"/>
    </source>
</evidence>
<dbReference type="PANTHER" id="PTHR30175:SF1">
    <property type="entry name" value="PTS SYSTEM ARBUTIN-, CELLOBIOSE-, AND SALICIN-SPECIFIC EIIBC COMPONENT-RELATED"/>
    <property type="match status" value="1"/>
</dbReference>
<protein>
    <submittedName>
        <fullName evidence="16">PTS glucose transporter subunit IIA</fullName>
    </submittedName>
</protein>
<evidence type="ECO:0000256" key="9">
    <source>
        <dbReference type="ARBA" id="ARBA00022989"/>
    </source>
</evidence>
<dbReference type="CDD" id="cd00212">
    <property type="entry name" value="PTS_IIB_glc"/>
    <property type="match status" value="1"/>
</dbReference>
<keyword evidence="2" id="KW-0813">Transport</keyword>
<feature type="transmembrane region" description="Helical" evidence="12">
    <location>
        <begin position="382"/>
        <end position="406"/>
    </location>
</feature>
<dbReference type="SUPFAM" id="SSF55604">
    <property type="entry name" value="Glucose permease domain IIB"/>
    <property type="match status" value="1"/>
</dbReference>
<evidence type="ECO:0000256" key="12">
    <source>
        <dbReference type="SAM" id="Phobius"/>
    </source>
</evidence>
<feature type="transmembrane region" description="Helical" evidence="12">
    <location>
        <begin position="237"/>
        <end position="261"/>
    </location>
</feature>
<dbReference type="InterPro" id="IPR036878">
    <property type="entry name" value="Glu_permease_IIB"/>
</dbReference>
<keyword evidence="8" id="KW-0418">Kinase</keyword>
<evidence type="ECO:0000259" key="14">
    <source>
        <dbReference type="PROSITE" id="PS51098"/>
    </source>
</evidence>
<dbReference type="Pfam" id="PF00367">
    <property type="entry name" value="PTS_EIIB"/>
    <property type="match status" value="1"/>
</dbReference>
<dbReference type="InterPro" id="IPR050558">
    <property type="entry name" value="PTS_Sugar-Specific_Components"/>
</dbReference>
<dbReference type="PROSITE" id="PS51098">
    <property type="entry name" value="PTS_EIIB_TYPE_1"/>
    <property type="match status" value="1"/>
</dbReference>
<evidence type="ECO:0000313" key="17">
    <source>
        <dbReference type="Proteomes" id="UP000640335"/>
    </source>
</evidence>
<dbReference type="PROSITE" id="PS51093">
    <property type="entry name" value="PTS_EIIA_TYPE_1"/>
    <property type="match status" value="1"/>
</dbReference>
<evidence type="ECO:0000256" key="1">
    <source>
        <dbReference type="ARBA" id="ARBA00004651"/>
    </source>
</evidence>
<evidence type="ECO:0000256" key="4">
    <source>
        <dbReference type="ARBA" id="ARBA00022597"/>
    </source>
</evidence>
<evidence type="ECO:0000256" key="8">
    <source>
        <dbReference type="ARBA" id="ARBA00022777"/>
    </source>
</evidence>
<evidence type="ECO:0000256" key="5">
    <source>
        <dbReference type="ARBA" id="ARBA00022679"/>
    </source>
</evidence>
<keyword evidence="7 12" id="KW-0812">Transmembrane</keyword>
<evidence type="ECO:0000256" key="2">
    <source>
        <dbReference type="ARBA" id="ARBA00022448"/>
    </source>
</evidence>
<feature type="transmembrane region" description="Helical" evidence="12">
    <location>
        <begin position="322"/>
        <end position="340"/>
    </location>
</feature>
<dbReference type="PROSITE" id="PS01035">
    <property type="entry name" value="PTS_EIIB_TYPE_1_CYS"/>
    <property type="match status" value="1"/>
</dbReference>
<feature type="transmembrane region" description="Helical" evidence="12">
    <location>
        <begin position="96"/>
        <end position="121"/>
    </location>
</feature>
<keyword evidence="4 16" id="KW-0762">Sugar transport</keyword>
<comment type="caution">
    <text evidence="16">The sequence shown here is derived from an EMBL/GenBank/DDBJ whole genome shotgun (WGS) entry which is preliminary data.</text>
</comment>
<dbReference type="EMBL" id="JACSQZ010000001">
    <property type="protein sequence ID" value="MBD7913574.1"/>
    <property type="molecule type" value="Genomic_DNA"/>
</dbReference>
<feature type="active site" description="Phosphocysteine intermediate; for EIIB activity" evidence="11">
    <location>
        <position position="26"/>
    </location>
</feature>
<dbReference type="InterPro" id="IPR011055">
    <property type="entry name" value="Dup_hybrid_motif"/>
</dbReference>
<dbReference type="InterPro" id="IPR001127">
    <property type="entry name" value="PTS_EIIA_1_perm"/>
</dbReference>
<feature type="transmembrane region" description="Helical" evidence="12">
    <location>
        <begin position="282"/>
        <end position="302"/>
    </location>
</feature>